<comment type="caution">
    <text evidence="4">The sequence shown here is derived from an EMBL/GenBank/DDBJ whole genome shotgun (WGS) entry which is preliminary data.</text>
</comment>
<comment type="similarity">
    <text evidence="3">Belongs to the ArsC family.</text>
</comment>
<dbReference type="InterPro" id="IPR006660">
    <property type="entry name" value="Arsenate_reductase-like"/>
</dbReference>
<dbReference type="CDD" id="cd03036">
    <property type="entry name" value="ArsC_like"/>
    <property type="match status" value="1"/>
</dbReference>
<dbReference type="Gene3D" id="3.40.30.10">
    <property type="entry name" value="Glutaredoxin"/>
    <property type="match status" value="1"/>
</dbReference>
<dbReference type="SUPFAM" id="SSF52833">
    <property type="entry name" value="Thioredoxin-like"/>
    <property type="match status" value="1"/>
</dbReference>
<accession>A0ABQ6Z0J6</accession>
<protein>
    <recommendedName>
        <fullName evidence="6">Arsenate reductase</fullName>
    </recommendedName>
</protein>
<evidence type="ECO:0000256" key="2">
    <source>
        <dbReference type="ARBA" id="ARBA00023284"/>
    </source>
</evidence>
<gene>
    <name evidence="4" type="ORF">BAU17_10080</name>
</gene>
<dbReference type="InterPro" id="IPR036249">
    <property type="entry name" value="Thioredoxin-like_sf"/>
</dbReference>
<keyword evidence="1" id="KW-1015">Disulfide bond</keyword>
<name>A0ABQ6Z0J6_9ENTE</name>
<organism evidence="4 5">
    <name type="scientific">Candidatus Enterococcus willemsii</name>
    <dbReference type="NCBI Taxonomy" id="1857215"/>
    <lineage>
        <taxon>Bacteria</taxon>
        <taxon>Bacillati</taxon>
        <taxon>Bacillota</taxon>
        <taxon>Bacilli</taxon>
        <taxon>Lactobacillales</taxon>
        <taxon>Enterococcaceae</taxon>
        <taxon>Enterococcus</taxon>
    </lineage>
</organism>
<dbReference type="RefSeq" id="WP_161901572.1">
    <property type="nucleotide sequence ID" value="NZ_MAEL01000031.1"/>
</dbReference>
<proteinExistence type="inferred from homology"/>
<reference evidence="4 5" key="1">
    <citation type="submission" date="2016-06" db="EMBL/GenBank/DDBJ databases">
        <title>Four novel species of enterococci isolated from chicken manure.</title>
        <authorList>
            <person name="Van Tyne D."/>
        </authorList>
    </citation>
    <scope>NUCLEOTIDE SEQUENCE [LARGE SCALE GENOMIC DNA]</scope>
    <source>
        <strain evidence="4 5">CU12B</strain>
    </source>
</reference>
<dbReference type="PANTHER" id="PTHR30041">
    <property type="entry name" value="ARSENATE REDUCTASE"/>
    <property type="match status" value="1"/>
</dbReference>
<dbReference type="PROSITE" id="PS51353">
    <property type="entry name" value="ARSC"/>
    <property type="match status" value="1"/>
</dbReference>
<evidence type="ECO:0000256" key="1">
    <source>
        <dbReference type="ARBA" id="ARBA00023157"/>
    </source>
</evidence>
<keyword evidence="5" id="KW-1185">Reference proteome</keyword>
<evidence type="ECO:0000313" key="4">
    <source>
        <dbReference type="EMBL" id="KAF1304542.1"/>
    </source>
</evidence>
<dbReference type="NCBIfam" id="TIGR01617">
    <property type="entry name" value="arsC_related"/>
    <property type="match status" value="1"/>
</dbReference>
<evidence type="ECO:0000256" key="3">
    <source>
        <dbReference type="PROSITE-ProRule" id="PRU01282"/>
    </source>
</evidence>
<keyword evidence="2" id="KW-0676">Redox-active center</keyword>
<dbReference type="PANTHER" id="PTHR30041:SF8">
    <property type="entry name" value="PROTEIN YFFB"/>
    <property type="match status" value="1"/>
</dbReference>
<evidence type="ECO:0000313" key="5">
    <source>
        <dbReference type="Proteomes" id="UP000782705"/>
    </source>
</evidence>
<evidence type="ECO:0008006" key="6">
    <source>
        <dbReference type="Google" id="ProtNLM"/>
    </source>
</evidence>
<dbReference type="InterPro" id="IPR006504">
    <property type="entry name" value="Tscrpt_reg_Spx/MgsR"/>
</dbReference>
<sequence length="118" mass="13565">MVTLYWYPKCSTCKDAKKWLESHGETVETIDMIQQVPDAKLLEKWITESGLPLRRFFNTSGMKYRELGLKDKIDGYTLEEACQVLATDGMLIKRPILVKDGHFLTNGFKEDVYKGVLS</sequence>
<dbReference type="Pfam" id="PF03960">
    <property type="entry name" value="ArsC"/>
    <property type="match status" value="1"/>
</dbReference>
<dbReference type="Proteomes" id="UP000782705">
    <property type="component" value="Unassembled WGS sequence"/>
</dbReference>
<dbReference type="EMBL" id="MAEL01000031">
    <property type="protein sequence ID" value="KAF1304542.1"/>
    <property type="molecule type" value="Genomic_DNA"/>
</dbReference>